<keyword evidence="6 12" id="KW-0547">Nucleotide-binding</keyword>
<evidence type="ECO:0000256" key="9">
    <source>
        <dbReference type="ARBA" id="ARBA00022989"/>
    </source>
</evidence>
<dbReference type="GO" id="GO:0005524">
    <property type="term" value="F:ATP binding"/>
    <property type="evidence" value="ECO:0007669"/>
    <property type="project" value="UniProtKB-UniRule"/>
</dbReference>
<evidence type="ECO:0000313" key="17">
    <source>
        <dbReference type="Proteomes" id="UP000002051"/>
    </source>
</evidence>
<evidence type="ECO:0000256" key="3">
    <source>
        <dbReference type="ARBA" id="ARBA00022679"/>
    </source>
</evidence>
<dbReference type="Proteomes" id="UP000002051">
    <property type="component" value="Unassembled WGS sequence"/>
</dbReference>
<dbReference type="EnsemblPlants" id="KEH40376">
    <property type="protein sequence ID" value="KEH40376"/>
    <property type="gene ID" value="MTR_1g028020"/>
</dbReference>
<dbReference type="STRING" id="3880.A0A072VFN4"/>
<dbReference type="PROSITE" id="PS00108">
    <property type="entry name" value="PROTEIN_KINASE_ST"/>
    <property type="match status" value="1"/>
</dbReference>
<keyword evidence="15" id="KW-0675">Receptor</keyword>
<keyword evidence="10 13" id="KW-0472">Membrane</keyword>
<evidence type="ECO:0000256" key="6">
    <source>
        <dbReference type="ARBA" id="ARBA00022741"/>
    </source>
</evidence>
<dbReference type="InterPro" id="IPR000719">
    <property type="entry name" value="Prot_kinase_dom"/>
</dbReference>
<keyword evidence="9 13" id="KW-1133">Transmembrane helix</keyword>
<keyword evidence="8 12" id="KW-0067">ATP-binding</keyword>
<dbReference type="EMBL" id="CM001217">
    <property type="protein sequence ID" value="KEH40376.1"/>
    <property type="molecule type" value="Genomic_DNA"/>
</dbReference>
<dbReference type="Gene3D" id="3.30.200.20">
    <property type="entry name" value="Phosphorylase Kinase, domain 1"/>
    <property type="match status" value="1"/>
</dbReference>
<name>A0A072VFN4_MEDTR</name>
<dbReference type="SUPFAM" id="SSF56112">
    <property type="entry name" value="Protein kinase-like (PK-like)"/>
    <property type="match status" value="1"/>
</dbReference>
<gene>
    <name evidence="15" type="ordered locus">MTR_1g028020</name>
</gene>
<keyword evidence="17" id="KW-1185">Reference proteome</keyword>
<reference evidence="16" key="3">
    <citation type="submission" date="2015-04" db="UniProtKB">
        <authorList>
            <consortium name="EnsemblPlants"/>
        </authorList>
    </citation>
    <scope>IDENTIFICATION</scope>
    <source>
        <strain evidence="16">cv. Jemalong A17</strain>
    </source>
</reference>
<evidence type="ECO:0000256" key="5">
    <source>
        <dbReference type="ARBA" id="ARBA00022729"/>
    </source>
</evidence>
<evidence type="ECO:0000256" key="4">
    <source>
        <dbReference type="ARBA" id="ARBA00022692"/>
    </source>
</evidence>
<sequence length="687" mass="78967">MQDLKPSILKKAIEIKENQTVKLVGLQMVIECKKCQFLHLWSYLKKHANYVAGIYGGLRELTGMDKINHQIYKSYINMYKAGIVTGRYVLPYLAPRVILGIIFFSTLLIYTYRRRHASIYENIEDFLQGNTLMPIRYSYKEIKQMTKNFKVKLGEGGYGDVYRGNLISGPFVAIKMLKIKSKTNGQDFISEVATIGRIYHSNVVRLIGFCVEGSKRALVYEYMPNGSLDKYIFNKEGVISLTNDQIYEISLGVAQGISYLHQGCDMQILHFDIKPHNILLDENFIPKVSDFGLAKLYPIDKSIATLMAARGTIGYMAPELFFQNIGGISYKADVYSFGMLLIEIASRRRNLNSHAEHSSQLYFPFWIYDQLVKNTVREMEDVIMEEINDVLKKMFIVALWCIQLKPIDRPSMNKVVEMLEGDIESFEIPPKPLLYPHETIQENLDSNSNETESDWSISYVEEKRKDGHSRARLSTLFNALSWFATKKFPHERAPLSYYQEVGCFGIKDLLNFKETSRRHRYLVDKKATFRLLPRSYLRFFADDSLSDAKVRFMQRFSYSGRASVSVVLAAHLLLQPQPYLEAIKDILAKAGFPKDRVISAFSNLFLRQQLANCRRSITRVDDLHPAQEDLALRSMPFGLGYKFTCPPDAAWEGSQRSWNIDSPLHGADEDYPLDNLCFPCRLNIEVA</sequence>
<dbReference type="SMART" id="SM00220">
    <property type="entry name" value="S_TKc"/>
    <property type="match status" value="1"/>
</dbReference>
<evidence type="ECO:0000256" key="1">
    <source>
        <dbReference type="ARBA" id="ARBA00004479"/>
    </source>
</evidence>
<evidence type="ECO:0000256" key="8">
    <source>
        <dbReference type="ARBA" id="ARBA00022840"/>
    </source>
</evidence>
<dbReference type="AlphaFoldDB" id="A0A072VFN4"/>
<keyword evidence="5" id="KW-0732">Signal</keyword>
<keyword evidence="4 13" id="KW-0812">Transmembrane</keyword>
<dbReference type="PROSITE" id="PS00107">
    <property type="entry name" value="PROTEIN_KINASE_ATP"/>
    <property type="match status" value="1"/>
</dbReference>
<dbReference type="Gene3D" id="1.10.510.10">
    <property type="entry name" value="Transferase(Phosphotransferase) domain 1"/>
    <property type="match status" value="1"/>
</dbReference>
<dbReference type="Pfam" id="PF00069">
    <property type="entry name" value="Pkinase"/>
    <property type="match status" value="1"/>
</dbReference>
<dbReference type="GO" id="GO:0004674">
    <property type="term" value="F:protein serine/threonine kinase activity"/>
    <property type="evidence" value="ECO:0007669"/>
    <property type="project" value="UniProtKB-KW"/>
</dbReference>
<dbReference type="InterPro" id="IPR017441">
    <property type="entry name" value="Protein_kinase_ATP_BS"/>
</dbReference>
<feature type="binding site" evidence="12">
    <location>
        <position position="175"/>
    </location>
    <ligand>
        <name>ATP</name>
        <dbReference type="ChEBI" id="CHEBI:30616"/>
    </ligand>
</feature>
<dbReference type="InterPro" id="IPR045874">
    <property type="entry name" value="LRK10/LRL21-25-like"/>
</dbReference>
<feature type="domain" description="Protein kinase" evidence="14">
    <location>
        <begin position="147"/>
        <end position="434"/>
    </location>
</feature>
<evidence type="ECO:0000313" key="16">
    <source>
        <dbReference type="EnsemblPlants" id="KEH40376"/>
    </source>
</evidence>
<reference evidence="15 17" key="1">
    <citation type="journal article" date="2011" name="Nature">
        <title>The Medicago genome provides insight into the evolution of rhizobial symbioses.</title>
        <authorList>
            <person name="Young N.D."/>
            <person name="Debelle F."/>
            <person name="Oldroyd G.E."/>
            <person name="Geurts R."/>
            <person name="Cannon S.B."/>
            <person name="Udvardi M.K."/>
            <person name="Benedito V.A."/>
            <person name="Mayer K.F."/>
            <person name="Gouzy J."/>
            <person name="Schoof H."/>
            <person name="Van de Peer Y."/>
            <person name="Proost S."/>
            <person name="Cook D.R."/>
            <person name="Meyers B.C."/>
            <person name="Spannagl M."/>
            <person name="Cheung F."/>
            <person name="De Mita S."/>
            <person name="Krishnakumar V."/>
            <person name="Gundlach H."/>
            <person name="Zhou S."/>
            <person name="Mudge J."/>
            <person name="Bharti A.K."/>
            <person name="Murray J.D."/>
            <person name="Naoumkina M.A."/>
            <person name="Rosen B."/>
            <person name="Silverstein K.A."/>
            <person name="Tang H."/>
            <person name="Rombauts S."/>
            <person name="Zhao P.X."/>
            <person name="Zhou P."/>
            <person name="Barbe V."/>
            <person name="Bardou P."/>
            <person name="Bechner M."/>
            <person name="Bellec A."/>
            <person name="Berger A."/>
            <person name="Berges H."/>
            <person name="Bidwell S."/>
            <person name="Bisseling T."/>
            <person name="Choisne N."/>
            <person name="Couloux A."/>
            <person name="Denny R."/>
            <person name="Deshpande S."/>
            <person name="Dai X."/>
            <person name="Doyle J.J."/>
            <person name="Dudez A.M."/>
            <person name="Farmer A.D."/>
            <person name="Fouteau S."/>
            <person name="Franken C."/>
            <person name="Gibelin C."/>
            <person name="Gish J."/>
            <person name="Goldstein S."/>
            <person name="Gonzalez A.J."/>
            <person name="Green P.J."/>
            <person name="Hallab A."/>
            <person name="Hartog M."/>
            <person name="Hua A."/>
            <person name="Humphray S.J."/>
            <person name="Jeong D.H."/>
            <person name="Jing Y."/>
            <person name="Jocker A."/>
            <person name="Kenton S.M."/>
            <person name="Kim D.J."/>
            <person name="Klee K."/>
            <person name="Lai H."/>
            <person name="Lang C."/>
            <person name="Lin S."/>
            <person name="Macmil S.L."/>
            <person name="Magdelenat G."/>
            <person name="Matthews L."/>
            <person name="McCorrison J."/>
            <person name="Monaghan E.L."/>
            <person name="Mun J.H."/>
            <person name="Najar F.Z."/>
            <person name="Nicholson C."/>
            <person name="Noirot C."/>
            <person name="O'Bleness M."/>
            <person name="Paule C.R."/>
            <person name="Poulain J."/>
            <person name="Prion F."/>
            <person name="Qin B."/>
            <person name="Qu C."/>
            <person name="Retzel E.F."/>
            <person name="Riddle C."/>
            <person name="Sallet E."/>
            <person name="Samain S."/>
            <person name="Samson N."/>
            <person name="Sanders I."/>
            <person name="Saurat O."/>
            <person name="Scarpelli C."/>
            <person name="Schiex T."/>
            <person name="Segurens B."/>
            <person name="Severin A.J."/>
            <person name="Sherrier D.J."/>
            <person name="Shi R."/>
            <person name="Sims S."/>
            <person name="Singer S.R."/>
            <person name="Sinharoy S."/>
            <person name="Sterck L."/>
            <person name="Viollet A."/>
            <person name="Wang B.B."/>
            <person name="Wang K."/>
            <person name="Wang M."/>
            <person name="Wang X."/>
            <person name="Warfsmann J."/>
            <person name="Weissenbach J."/>
            <person name="White D.D."/>
            <person name="White J.D."/>
            <person name="Wiley G.B."/>
            <person name="Wincker P."/>
            <person name="Xing Y."/>
            <person name="Yang L."/>
            <person name="Yao Z."/>
            <person name="Ying F."/>
            <person name="Zhai J."/>
            <person name="Zhou L."/>
            <person name="Zuber A."/>
            <person name="Denarie J."/>
            <person name="Dixon R.A."/>
            <person name="May G.D."/>
            <person name="Schwartz D.C."/>
            <person name="Rogers J."/>
            <person name="Quetier F."/>
            <person name="Town C.D."/>
            <person name="Roe B.A."/>
        </authorList>
    </citation>
    <scope>NUCLEOTIDE SEQUENCE [LARGE SCALE GENOMIC DNA]</scope>
    <source>
        <strain evidence="15">A17</strain>
        <strain evidence="16 17">cv. Jemalong A17</strain>
    </source>
</reference>
<comment type="subcellular location">
    <subcellularLocation>
        <location evidence="1">Membrane</location>
        <topology evidence="1">Single-pass type I membrane protein</topology>
    </subcellularLocation>
</comment>
<dbReference type="PROSITE" id="PS50011">
    <property type="entry name" value="PROTEIN_KINASE_DOM"/>
    <property type="match status" value="1"/>
</dbReference>
<organism evidence="15 17">
    <name type="scientific">Medicago truncatula</name>
    <name type="common">Barrel medic</name>
    <name type="synonym">Medicago tribuloides</name>
    <dbReference type="NCBI Taxonomy" id="3880"/>
    <lineage>
        <taxon>Eukaryota</taxon>
        <taxon>Viridiplantae</taxon>
        <taxon>Streptophyta</taxon>
        <taxon>Embryophyta</taxon>
        <taxon>Tracheophyta</taxon>
        <taxon>Spermatophyta</taxon>
        <taxon>Magnoliopsida</taxon>
        <taxon>eudicotyledons</taxon>
        <taxon>Gunneridae</taxon>
        <taxon>Pentapetalae</taxon>
        <taxon>rosids</taxon>
        <taxon>fabids</taxon>
        <taxon>Fabales</taxon>
        <taxon>Fabaceae</taxon>
        <taxon>Papilionoideae</taxon>
        <taxon>50 kb inversion clade</taxon>
        <taxon>NPAAA clade</taxon>
        <taxon>Hologalegina</taxon>
        <taxon>IRL clade</taxon>
        <taxon>Trifolieae</taxon>
        <taxon>Medicago</taxon>
    </lineage>
</organism>
<feature type="transmembrane region" description="Helical" evidence="13">
    <location>
        <begin position="88"/>
        <end position="112"/>
    </location>
</feature>
<evidence type="ECO:0000256" key="10">
    <source>
        <dbReference type="ARBA" id="ARBA00023136"/>
    </source>
</evidence>
<dbReference type="HOGENOM" id="CLU_400834_0_0_1"/>
<evidence type="ECO:0000313" key="15">
    <source>
        <dbReference type="EMBL" id="KEH40376.1"/>
    </source>
</evidence>
<protein>
    <submittedName>
        <fullName evidence="15">Receptor-like kinase</fullName>
    </submittedName>
</protein>
<evidence type="ECO:0000256" key="2">
    <source>
        <dbReference type="ARBA" id="ARBA00022527"/>
    </source>
</evidence>
<dbReference type="PANTHER" id="PTHR27009">
    <property type="entry name" value="RUST RESISTANCE KINASE LR10-RELATED"/>
    <property type="match status" value="1"/>
</dbReference>
<keyword evidence="2" id="KW-0723">Serine/threonine-protein kinase</keyword>
<accession>A0A072VFN4</accession>
<evidence type="ECO:0000256" key="11">
    <source>
        <dbReference type="ARBA" id="ARBA00023180"/>
    </source>
</evidence>
<dbReference type="InterPro" id="IPR008271">
    <property type="entry name" value="Ser/Thr_kinase_AS"/>
</dbReference>
<proteinExistence type="predicted"/>
<dbReference type="FunFam" id="1.10.510.10:FF:000590">
    <property type="entry name" value="PR5-like receptor kinase"/>
    <property type="match status" value="1"/>
</dbReference>
<evidence type="ECO:0000259" key="14">
    <source>
        <dbReference type="PROSITE" id="PS50011"/>
    </source>
</evidence>
<reference evidence="15 17" key="2">
    <citation type="journal article" date="2014" name="BMC Genomics">
        <title>An improved genome release (version Mt4.0) for the model legume Medicago truncatula.</title>
        <authorList>
            <person name="Tang H."/>
            <person name="Krishnakumar V."/>
            <person name="Bidwell S."/>
            <person name="Rosen B."/>
            <person name="Chan A."/>
            <person name="Zhou S."/>
            <person name="Gentzbittel L."/>
            <person name="Childs K.L."/>
            <person name="Yandell M."/>
            <person name="Gundlach H."/>
            <person name="Mayer K.F."/>
            <person name="Schwartz D.C."/>
            <person name="Town C.D."/>
        </authorList>
    </citation>
    <scope>GENOME REANNOTATION</scope>
    <source>
        <strain evidence="15">A17</strain>
        <strain evidence="16 17">cv. Jemalong A17</strain>
    </source>
</reference>
<evidence type="ECO:0000256" key="12">
    <source>
        <dbReference type="PROSITE-ProRule" id="PRU10141"/>
    </source>
</evidence>
<dbReference type="InterPro" id="IPR011009">
    <property type="entry name" value="Kinase-like_dom_sf"/>
</dbReference>
<dbReference type="FunFam" id="3.30.200.20:FF:000178">
    <property type="entry name" value="serine/threonine-protein kinase PBS1-like"/>
    <property type="match status" value="1"/>
</dbReference>
<evidence type="ECO:0000256" key="7">
    <source>
        <dbReference type="ARBA" id="ARBA00022777"/>
    </source>
</evidence>
<keyword evidence="3" id="KW-0808">Transferase</keyword>
<keyword evidence="11" id="KW-0325">Glycoprotein</keyword>
<dbReference type="GO" id="GO:0016020">
    <property type="term" value="C:membrane"/>
    <property type="evidence" value="ECO:0007669"/>
    <property type="project" value="UniProtKB-SubCell"/>
</dbReference>
<keyword evidence="7 15" id="KW-0418">Kinase</keyword>
<evidence type="ECO:0000256" key="13">
    <source>
        <dbReference type="SAM" id="Phobius"/>
    </source>
</evidence>